<reference evidence="6" key="1">
    <citation type="submission" date="2020-02" db="EMBL/GenBank/DDBJ databases">
        <authorList>
            <person name="Palmer J.M."/>
        </authorList>
    </citation>
    <scope>NUCLEOTIDE SEQUENCE</scope>
    <source>
        <strain evidence="6">EPUS1.4</strain>
        <tissue evidence="6">Thallus</tissue>
    </source>
</reference>
<dbReference type="GO" id="GO:0017118">
    <property type="term" value="F:lipoyltransferase activity"/>
    <property type="evidence" value="ECO:0007669"/>
    <property type="project" value="TreeGrafter"/>
</dbReference>
<dbReference type="PANTHER" id="PTHR12561:SF3">
    <property type="entry name" value="LIPOYLTRANSFERASE 1, MITOCHONDRIAL"/>
    <property type="match status" value="1"/>
</dbReference>
<protein>
    <recommendedName>
        <fullName evidence="4">Putative lipoate-protein ligase A</fullName>
    </recommendedName>
</protein>
<evidence type="ECO:0000313" key="6">
    <source>
        <dbReference type="EMBL" id="KAF7505715.1"/>
    </source>
</evidence>
<dbReference type="Proteomes" id="UP000606974">
    <property type="component" value="Unassembled WGS sequence"/>
</dbReference>
<dbReference type="GO" id="GO:0009249">
    <property type="term" value="P:protein lipoylation"/>
    <property type="evidence" value="ECO:0007669"/>
    <property type="project" value="InterPro"/>
</dbReference>
<comment type="pathway">
    <text evidence="2">Protein modification; protein lipoylation via exogenous pathway; protein N(6)-(lipoyl)lysine from lipoate: step 2/2.</text>
</comment>
<evidence type="ECO:0000313" key="7">
    <source>
        <dbReference type="Proteomes" id="UP000606974"/>
    </source>
</evidence>
<dbReference type="EMBL" id="JAACFV010000102">
    <property type="protein sequence ID" value="KAF7505715.1"/>
    <property type="molecule type" value="Genomic_DNA"/>
</dbReference>
<evidence type="ECO:0000256" key="3">
    <source>
        <dbReference type="ARBA" id="ARBA00008242"/>
    </source>
</evidence>
<dbReference type="Gene3D" id="3.30.930.10">
    <property type="entry name" value="Bira Bifunctional Protein, Domain 2"/>
    <property type="match status" value="1"/>
</dbReference>
<dbReference type="InterPro" id="IPR004562">
    <property type="entry name" value="LipoylTrfase_LipoateP_Ligase"/>
</dbReference>
<feature type="domain" description="BPL/LPL catalytic" evidence="5">
    <location>
        <begin position="71"/>
        <end position="292"/>
    </location>
</feature>
<evidence type="ECO:0000256" key="4">
    <source>
        <dbReference type="ARBA" id="ARBA00015925"/>
    </source>
</evidence>
<proteinExistence type="inferred from homology"/>
<dbReference type="CDD" id="cd16443">
    <property type="entry name" value="LplA"/>
    <property type="match status" value="1"/>
</dbReference>
<accession>A0A8H7AIE0</accession>
<gene>
    <name evidence="6" type="ORF">GJ744_000481</name>
</gene>
<dbReference type="InterPro" id="IPR045864">
    <property type="entry name" value="aa-tRNA-synth_II/BPL/LPL"/>
</dbReference>
<comment type="similarity">
    <text evidence="3">Belongs to the LplA family.</text>
</comment>
<dbReference type="UniPathway" id="UPA00537">
    <property type="reaction ID" value="UER00595"/>
</dbReference>
<dbReference type="PROSITE" id="PS51733">
    <property type="entry name" value="BPL_LPL_CATALYTIC"/>
    <property type="match status" value="1"/>
</dbReference>
<evidence type="ECO:0000256" key="2">
    <source>
        <dbReference type="ARBA" id="ARBA00005085"/>
    </source>
</evidence>
<dbReference type="AlphaFoldDB" id="A0A8H7AIE0"/>
<name>A0A8H7AIE0_9EURO</name>
<organism evidence="6 7">
    <name type="scientific">Endocarpon pusillum</name>
    <dbReference type="NCBI Taxonomy" id="364733"/>
    <lineage>
        <taxon>Eukaryota</taxon>
        <taxon>Fungi</taxon>
        <taxon>Dikarya</taxon>
        <taxon>Ascomycota</taxon>
        <taxon>Pezizomycotina</taxon>
        <taxon>Eurotiomycetes</taxon>
        <taxon>Chaetothyriomycetidae</taxon>
        <taxon>Verrucariales</taxon>
        <taxon>Verrucariaceae</taxon>
        <taxon>Endocarpon</taxon>
    </lineage>
</organism>
<dbReference type="InterPro" id="IPR004143">
    <property type="entry name" value="BPL_LPL_catalytic"/>
</dbReference>
<evidence type="ECO:0000256" key="1">
    <source>
        <dbReference type="ARBA" id="ARBA00003253"/>
    </source>
</evidence>
<evidence type="ECO:0000259" key="5">
    <source>
        <dbReference type="PROSITE" id="PS51733"/>
    </source>
</evidence>
<keyword evidence="7" id="KW-1185">Reference proteome</keyword>
<sequence>MPRPWSSLIRTWNFKHVLVPQKGCFSSISHLKTLISVNSIRDNVSKFVVRSRTTDPFLNLAIEDHLLKTSDPNTHILFTYVNRPCVVIGRNQNPWLETNLAALKDGVPAATVEDECSRQEVLLVRRRSGGGTVFHDEGNLNYSFIVPNDKAFNRDKHAEMVVQAIQGMSLAAISPHLTKGIRVNERHDIVMPARTESGLALDEQQTVKVSGSAYKLTRGRALHHGTLLFSSPNLKSIGRYLRSPTRQFIDAKGVESVRSPVGNLSFSSELSIRTALKDEIEKSIAAIFEERYPHGKANISMVGESDIEGHAAIHAGIGELKSQEWRFLQTPAFTFTNQQLPGESFKPGTQPTSLPTSTKVVLKAKHGMIIESHISLSENQDVADAEARQARAVIQNKKLHEIKNWQQVFVGMDRWTHPSTGSLVAWLSDMFPATPG</sequence>
<dbReference type="PANTHER" id="PTHR12561">
    <property type="entry name" value="LIPOATE-PROTEIN LIGASE"/>
    <property type="match status" value="1"/>
</dbReference>
<comment type="caution">
    <text evidence="6">The sequence shown here is derived from an EMBL/GenBank/DDBJ whole genome shotgun (WGS) entry which is preliminary data.</text>
</comment>
<dbReference type="Pfam" id="PF21948">
    <property type="entry name" value="LplA-B_cat"/>
    <property type="match status" value="1"/>
</dbReference>
<dbReference type="OrthoDB" id="201621at2759"/>
<dbReference type="GO" id="GO:0005739">
    <property type="term" value="C:mitochondrion"/>
    <property type="evidence" value="ECO:0007669"/>
    <property type="project" value="TreeGrafter"/>
</dbReference>
<dbReference type="SUPFAM" id="SSF55681">
    <property type="entry name" value="Class II aaRS and biotin synthetases"/>
    <property type="match status" value="1"/>
</dbReference>
<comment type="function">
    <text evidence="1">Catalyzes both the ATP-dependent activation of exogenously supplied lipoate to lipoyl-AMP and the transfer of the activated lipoyl onto the lipoyl domains of lipoate-dependent enzymes.</text>
</comment>